<dbReference type="InterPro" id="IPR017790">
    <property type="entry name" value="Penicillin-binding_protein_2"/>
</dbReference>
<dbReference type="InterPro" id="IPR036138">
    <property type="entry name" value="PBP_dimer_sf"/>
</dbReference>
<gene>
    <name evidence="6" type="primary">mrdA</name>
    <name evidence="6" type="ORF">COV30_01745</name>
</gene>
<dbReference type="InterPro" id="IPR050515">
    <property type="entry name" value="Beta-lactam/transpept"/>
</dbReference>
<dbReference type="GO" id="GO:0005886">
    <property type="term" value="C:plasma membrane"/>
    <property type="evidence" value="ECO:0007669"/>
    <property type="project" value="TreeGrafter"/>
</dbReference>
<keyword evidence="3" id="KW-0812">Transmembrane</keyword>
<feature type="domain" description="Penicillin-binding protein dimerisation" evidence="5">
    <location>
        <begin position="88"/>
        <end position="247"/>
    </location>
</feature>
<accession>A0A2H0R7V0</accession>
<dbReference type="InterPro" id="IPR005311">
    <property type="entry name" value="PBP_dimer"/>
</dbReference>
<proteinExistence type="predicted"/>
<dbReference type="GO" id="GO:0009002">
    <property type="term" value="F:serine-type D-Ala-D-Ala carboxypeptidase activity"/>
    <property type="evidence" value="ECO:0007669"/>
    <property type="project" value="InterPro"/>
</dbReference>
<dbReference type="GO" id="GO:0009252">
    <property type="term" value="P:peptidoglycan biosynthetic process"/>
    <property type="evidence" value="ECO:0007669"/>
    <property type="project" value="InterPro"/>
</dbReference>
<reference evidence="6 7" key="1">
    <citation type="submission" date="2017-09" db="EMBL/GenBank/DDBJ databases">
        <title>Depth-based differentiation of microbial function through sediment-hosted aquifers and enrichment of novel symbionts in the deep terrestrial subsurface.</title>
        <authorList>
            <person name="Probst A.J."/>
            <person name="Ladd B."/>
            <person name="Jarett J.K."/>
            <person name="Geller-Mcgrath D.E."/>
            <person name="Sieber C.M."/>
            <person name="Emerson J.B."/>
            <person name="Anantharaman K."/>
            <person name="Thomas B.C."/>
            <person name="Malmstrom R."/>
            <person name="Stieglmeier M."/>
            <person name="Klingl A."/>
            <person name="Woyke T."/>
            <person name="Ryan C.M."/>
            <person name="Banfield J.F."/>
        </authorList>
    </citation>
    <scope>NUCLEOTIDE SEQUENCE [LARGE SCALE GENOMIC DNA]</scope>
    <source>
        <strain evidence="6">CG10_big_fil_rev_8_21_14_0_10_37_15</strain>
    </source>
</reference>
<dbReference type="Pfam" id="PF00905">
    <property type="entry name" value="Transpeptidase"/>
    <property type="match status" value="1"/>
</dbReference>
<dbReference type="SUPFAM" id="SSF56601">
    <property type="entry name" value="beta-lactamase/transpeptidase-like"/>
    <property type="match status" value="1"/>
</dbReference>
<protein>
    <submittedName>
        <fullName evidence="6">Penicillin-binding protein 2</fullName>
    </submittedName>
</protein>
<keyword evidence="2 3" id="KW-0472">Membrane</keyword>
<sequence>MVRLFKQKEYKISLDNEEWVTPEEILVDSGSEHSDIEKPILHGVFRFTFFSVLIFLSIVFIFSFKIAISEHDEYARIALNNKSVNFFVPPPRGLIFDRLGRPLVKNVNRFDLLVISKEIKEKGSVEMKRIAEILKISEDEFKVLIDENSQKSSIFFAAKNLTKEQVLGMKYLDPRGFYTVSFSDRFYIEGHQFSSILGYVGKVNIEDLKDEYYKPTDMKGKLGIELWYEELLRGEHGKIFFTSEKQNYDNSEEENEHQNFLDPVMGQNLVLNIDYELQKKLYNELYDVLSRANLSRGAAIIQNPSNGQVLAMVSFPSFDNNLFVSGLSENDFKNLFESKSRPLFNRVIGGLYNPGSVIKPFMGLMTLQENIFTSQDVIRDCVRLVVPNQFNPDSPAIFKNWREDTGLFNLRRAIADSCNIYFFIAGGGFGDIKGLGITKIAEYLKLTWVDKILGIDLPGEGKGFVPTPSWKEDVRGEPWYQGDTYNVSIGQGDLLVTPLWLNSYISAIANGGFVYKPQVAQRIVDENKNDIKTFQKEDILKLPFDVDVISEIKNDMEETVISGTAKLLQNLPVKAGAKTGTAEVIKGQSVNALFSAFAPFDNPEIAITVLVEGASSNQGSAIVVADEVLKWYFSR</sequence>
<dbReference type="EMBL" id="PCXP01000019">
    <property type="protein sequence ID" value="PIR41895.1"/>
    <property type="molecule type" value="Genomic_DNA"/>
</dbReference>
<dbReference type="GO" id="GO:0071555">
    <property type="term" value="P:cell wall organization"/>
    <property type="evidence" value="ECO:0007669"/>
    <property type="project" value="TreeGrafter"/>
</dbReference>
<feature type="transmembrane region" description="Helical" evidence="3">
    <location>
        <begin position="44"/>
        <end position="64"/>
    </location>
</feature>
<name>A0A2H0R7V0_9BACT</name>
<dbReference type="InterPro" id="IPR012338">
    <property type="entry name" value="Beta-lactam/transpept-like"/>
</dbReference>
<dbReference type="PANTHER" id="PTHR30627">
    <property type="entry name" value="PEPTIDOGLYCAN D,D-TRANSPEPTIDASE"/>
    <property type="match status" value="1"/>
</dbReference>
<dbReference type="GO" id="GO:0008658">
    <property type="term" value="F:penicillin binding"/>
    <property type="evidence" value="ECO:0007669"/>
    <property type="project" value="InterPro"/>
</dbReference>
<dbReference type="NCBIfam" id="TIGR03423">
    <property type="entry name" value="pbp2_mrdA"/>
    <property type="match status" value="1"/>
</dbReference>
<dbReference type="Proteomes" id="UP000230208">
    <property type="component" value="Unassembled WGS sequence"/>
</dbReference>
<keyword evidence="3" id="KW-1133">Transmembrane helix</keyword>
<dbReference type="InterPro" id="IPR001460">
    <property type="entry name" value="PCN-bd_Tpept"/>
</dbReference>
<evidence type="ECO:0000259" key="5">
    <source>
        <dbReference type="Pfam" id="PF03717"/>
    </source>
</evidence>
<organism evidence="6 7">
    <name type="scientific">Candidatus Yanofskybacteria bacterium CG10_big_fil_rev_8_21_14_0_10_37_15</name>
    <dbReference type="NCBI Taxonomy" id="1975097"/>
    <lineage>
        <taxon>Bacteria</taxon>
        <taxon>Candidatus Yanofskyibacteriota</taxon>
    </lineage>
</organism>
<comment type="subcellular location">
    <subcellularLocation>
        <location evidence="1">Membrane</location>
    </subcellularLocation>
</comment>
<evidence type="ECO:0000259" key="4">
    <source>
        <dbReference type="Pfam" id="PF00905"/>
    </source>
</evidence>
<evidence type="ECO:0000256" key="3">
    <source>
        <dbReference type="SAM" id="Phobius"/>
    </source>
</evidence>
<evidence type="ECO:0000313" key="7">
    <source>
        <dbReference type="Proteomes" id="UP000230208"/>
    </source>
</evidence>
<feature type="domain" description="Penicillin-binding protein transpeptidase" evidence="4">
    <location>
        <begin position="297"/>
        <end position="621"/>
    </location>
</feature>
<evidence type="ECO:0000313" key="6">
    <source>
        <dbReference type="EMBL" id="PIR41895.1"/>
    </source>
</evidence>
<dbReference type="Gene3D" id="3.30.1390.30">
    <property type="entry name" value="Penicillin-binding protein 2a, domain 3"/>
    <property type="match status" value="1"/>
</dbReference>
<dbReference type="Gene3D" id="3.90.1310.10">
    <property type="entry name" value="Penicillin-binding protein 2a (Domain 2)"/>
    <property type="match status" value="1"/>
</dbReference>
<comment type="caution">
    <text evidence="6">The sequence shown here is derived from an EMBL/GenBank/DDBJ whole genome shotgun (WGS) entry which is preliminary data.</text>
</comment>
<dbReference type="AlphaFoldDB" id="A0A2H0R7V0"/>
<evidence type="ECO:0000256" key="2">
    <source>
        <dbReference type="ARBA" id="ARBA00023136"/>
    </source>
</evidence>
<dbReference type="Pfam" id="PF03717">
    <property type="entry name" value="PBP_dimer"/>
    <property type="match status" value="1"/>
</dbReference>
<dbReference type="SUPFAM" id="SSF56519">
    <property type="entry name" value="Penicillin binding protein dimerisation domain"/>
    <property type="match status" value="1"/>
</dbReference>
<evidence type="ECO:0000256" key="1">
    <source>
        <dbReference type="ARBA" id="ARBA00004370"/>
    </source>
</evidence>
<dbReference type="Gene3D" id="3.40.710.10">
    <property type="entry name" value="DD-peptidase/beta-lactamase superfamily"/>
    <property type="match status" value="1"/>
</dbReference>